<dbReference type="RefSeq" id="YP_009289867.1">
    <property type="nucleotide sequence ID" value="NC_031099.1"/>
</dbReference>
<keyword evidence="2" id="KW-1185">Reference proteome</keyword>
<dbReference type="KEGG" id="vg:29056505"/>
<proteinExistence type="predicted"/>
<dbReference type="EMBL" id="KX557279">
    <property type="protein sequence ID" value="AON97351.1"/>
    <property type="molecule type" value="Genomic_DNA"/>
</dbReference>
<dbReference type="OrthoDB" id="22656at10239"/>
<gene>
    <name evidence="1" type="primary">58</name>
    <name evidence="1" type="ORF">SEA_HEDWIG_58</name>
</gene>
<evidence type="ECO:0000313" key="2">
    <source>
        <dbReference type="Proteomes" id="UP000203073"/>
    </source>
</evidence>
<accession>A0A1C9EHT6</accession>
<organism evidence="1 2">
    <name type="scientific">Gordonia phage Hedwig</name>
    <dbReference type="NCBI Taxonomy" id="1887648"/>
    <lineage>
        <taxon>Viruses</taxon>
        <taxon>Duplodnaviria</taxon>
        <taxon>Heunggongvirae</taxon>
        <taxon>Uroviricota</taxon>
        <taxon>Caudoviricetes</taxon>
        <taxon>Hedwigvirus</taxon>
        <taxon>Hedwigvirus hedwig</taxon>
    </lineage>
</organism>
<sequence length="106" mass="11560">MTLDAPEIPDGQPTWARVRHGAGCALPRRLDDGTIGVLPTTVPIRLEFDRYATGPDGTRRQVWTVPDGTWSPGDSVEIGPLHPTVAVEYGIDRIFIAPFPATEEPQ</sequence>
<evidence type="ECO:0000313" key="1">
    <source>
        <dbReference type="EMBL" id="AON97351.1"/>
    </source>
</evidence>
<protein>
    <submittedName>
        <fullName evidence="1">Uncharacterized protein</fullName>
    </submittedName>
</protein>
<dbReference type="Proteomes" id="UP000203073">
    <property type="component" value="Segment"/>
</dbReference>
<reference evidence="2" key="1">
    <citation type="submission" date="2016-07" db="EMBL/GenBank/DDBJ databases">
        <authorList>
            <person name="Florea S."/>
            <person name="Webb J.S."/>
            <person name="Jaromczyk J."/>
            <person name="Schardl C.L."/>
        </authorList>
    </citation>
    <scope>NUCLEOTIDE SEQUENCE [LARGE SCALE GENOMIC DNA]</scope>
</reference>
<name>A0A1C9EHT6_9CAUD</name>
<dbReference type="GeneID" id="29056505"/>